<proteinExistence type="predicted"/>
<evidence type="ECO:0000313" key="8">
    <source>
        <dbReference type="Proteomes" id="UP000322283"/>
    </source>
</evidence>
<dbReference type="InterPro" id="IPR021729">
    <property type="entry name" value="DUF3298"/>
</dbReference>
<dbReference type="Pfam" id="PF12773">
    <property type="entry name" value="DZR"/>
    <property type="match status" value="1"/>
</dbReference>
<reference evidence="5 7" key="1">
    <citation type="submission" date="2016-08" db="EMBL/GenBank/DDBJ databases">
        <title>Moorella thermoacetica DSM 103132.</title>
        <authorList>
            <person name="Jendresen C.B."/>
            <person name="Redl S.M."/>
            <person name="Jensen T.O."/>
            <person name="Nielsen A.T."/>
        </authorList>
    </citation>
    <scope>NUCLEOTIDE SEQUENCE [LARGE SCALE GENOMIC DNA]</scope>
    <source>
        <strain evidence="5 7">DSM 103132</strain>
    </source>
</reference>
<dbReference type="RefSeq" id="WP_069587879.1">
    <property type="nucleotide sequence ID" value="NZ_CP017019.1"/>
</dbReference>
<dbReference type="InterPro" id="IPR025874">
    <property type="entry name" value="DZR"/>
</dbReference>
<protein>
    <submittedName>
        <fullName evidence="5">Anti-sigma-V factor RsiV</fullName>
    </submittedName>
</protein>
<dbReference type="Proteomes" id="UP000094598">
    <property type="component" value="Chromosome"/>
</dbReference>
<dbReference type="InterPro" id="IPR025303">
    <property type="entry name" value="PdaC"/>
</dbReference>
<dbReference type="Proteomes" id="UP000322283">
    <property type="component" value="Unassembled WGS sequence"/>
</dbReference>
<keyword evidence="1" id="KW-0472">Membrane</keyword>
<feature type="domain" description="Deacetylase PdaC" evidence="4">
    <location>
        <begin position="262"/>
        <end position="357"/>
    </location>
</feature>
<evidence type="ECO:0000313" key="7">
    <source>
        <dbReference type="Proteomes" id="UP000094598"/>
    </source>
</evidence>
<evidence type="ECO:0000259" key="3">
    <source>
        <dbReference type="Pfam" id="PF12773"/>
    </source>
</evidence>
<accession>A0AAC9HFG6</accession>
<dbReference type="AlphaFoldDB" id="A0AAC9HFG6"/>
<name>A0AAC9HFG6_NEOTH</name>
<dbReference type="Gene3D" id="3.90.640.20">
    <property type="entry name" value="Heat-shock cognate protein, ATPase"/>
    <property type="match status" value="1"/>
</dbReference>
<dbReference type="Gene3D" id="2.60.40.10">
    <property type="entry name" value="Immunoglobulins"/>
    <property type="match status" value="1"/>
</dbReference>
<keyword evidence="1" id="KW-0812">Transmembrane</keyword>
<dbReference type="Pfam" id="PF11738">
    <property type="entry name" value="DUF3298"/>
    <property type="match status" value="1"/>
</dbReference>
<dbReference type="InterPro" id="IPR037126">
    <property type="entry name" value="PdaC/RsiV-like_sf"/>
</dbReference>
<gene>
    <name evidence="5" type="primary">rsiV</name>
    <name evidence="5" type="ORF">Maut_00311</name>
    <name evidence="6" type="ORF">MTAT_27450</name>
</gene>
<dbReference type="Pfam" id="PF17957">
    <property type="entry name" value="Big_7"/>
    <property type="match status" value="1"/>
</dbReference>
<dbReference type="Pfam" id="PF13739">
    <property type="entry name" value="PdaC"/>
    <property type="match status" value="1"/>
</dbReference>
<evidence type="ECO:0000259" key="2">
    <source>
        <dbReference type="Pfam" id="PF11738"/>
    </source>
</evidence>
<evidence type="ECO:0000256" key="1">
    <source>
        <dbReference type="SAM" id="Phobius"/>
    </source>
</evidence>
<organism evidence="5 7">
    <name type="scientific">Neomoorella thermoacetica</name>
    <name type="common">Clostridium thermoaceticum</name>
    <dbReference type="NCBI Taxonomy" id="1525"/>
    <lineage>
        <taxon>Bacteria</taxon>
        <taxon>Bacillati</taxon>
        <taxon>Bacillota</taxon>
        <taxon>Clostridia</taxon>
        <taxon>Neomoorellales</taxon>
        <taxon>Neomoorellaceae</taxon>
        <taxon>Neomoorella</taxon>
    </lineage>
</organism>
<dbReference type="InterPro" id="IPR013783">
    <property type="entry name" value="Ig-like_fold"/>
</dbReference>
<feature type="domain" description="DZANK-type" evidence="3">
    <location>
        <begin position="3"/>
        <end position="60"/>
    </location>
</feature>
<evidence type="ECO:0000259" key="4">
    <source>
        <dbReference type="Pfam" id="PF13739"/>
    </source>
</evidence>
<dbReference type="Gene3D" id="3.30.565.40">
    <property type="entry name" value="Fervidobacterium nodosum Rt17-B1 like"/>
    <property type="match status" value="1"/>
</dbReference>
<feature type="domain" description="DUF3298" evidence="2">
    <location>
        <begin position="376"/>
        <end position="455"/>
    </location>
</feature>
<dbReference type="EMBL" id="VCDX01000015">
    <property type="protein sequence ID" value="TYL08315.1"/>
    <property type="molecule type" value="Genomic_DNA"/>
</dbReference>
<sequence length="468" mass="53274">MKCPKCQTDIHREGAKFCPYCGASLSYETGLPKEKAEVKFCPKCKAAISKQYQKYCSLCGADLSLPAELPQEQYTPAAIEKAPAQKSEVEKSTLLHKKHWHSRMALIVTLLIILILCGGGVAYGYLQGYIFDYKPPQVAILSPQDNETISISHEKQVEKTVKVSVHDNRKVKRIALFLDGSLVKEVEGEEVLIYRWLVDKEGEHIFRAYAYDRKNNEALAETVVKVKLDVPPVNVVAQNADQETPLYQQQVTPPVNVVAKNIKNETEFIDINLRIPVINGLQDERLESAINNAIEKSVNDQVACVKELLTDDMKKMIYQGFSPEFMLESDYKVHYNQNGLLSIVISYQRYTGGAHGSSELQAVNVDLKTGRELMIKDFYQDGEDWEGIVKRAIYNQMLSDPEKYFPETIKWWRSKPLKPNQRFYIDGDNYIVVYFDEYEIGPYAIGMPEFKVPISKKPNEVKASGRSY</sequence>
<evidence type="ECO:0000313" key="6">
    <source>
        <dbReference type="EMBL" id="TYL08315.1"/>
    </source>
</evidence>
<feature type="transmembrane region" description="Helical" evidence="1">
    <location>
        <begin position="104"/>
        <end position="126"/>
    </location>
</feature>
<dbReference type="EMBL" id="CP017019">
    <property type="protein sequence ID" value="AOQ22789.1"/>
    <property type="molecule type" value="Genomic_DNA"/>
</dbReference>
<reference evidence="6 8" key="2">
    <citation type="submission" date="2019-05" db="EMBL/GenBank/DDBJ databases">
        <title>Genome sequence of Moorella thermoacetica ATCC 33924.</title>
        <authorList>
            <person name="Poehlein A."/>
            <person name="Bengelsdorf F.R."/>
            <person name="Duerre P."/>
            <person name="Daniel R."/>
        </authorList>
    </citation>
    <scope>NUCLEOTIDE SEQUENCE [LARGE SCALE GENOMIC DNA]</scope>
    <source>
        <strain evidence="6 8">ATCC 33924</strain>
    </source>
</reference>
<keyword evidence="8" id="KW-1185">Reference proteome</keyword>
<keyword evidence="1" id="KW-1133">Transmembrane helix</keyword>
<evidence type="ECO:0000313" key="5">
    <source>
        <dbReference type="EMBL" id="AOQ22789.1"/>
    </source>
</evidence>